<feature type="compositionally biased region" description="Polar residues" evidence="1">
    <location>
        <begin position="94"/>
        <end position="108"/>
    </location>
</feature>
<organism evidence="2 3">
    <name type="scientific">Paenisporosarcina cavernae</name>
    <dbReference type="NCBI Taxonomy" id="2320858"/>
    <lineage>
        <taxon>Bacteria</taxon>
        <taxon>Bacillati</taxon>
        <taxon>Bacillota</taxon>
        <taxon>Bacilli</taxon>
        <taxon>Bacillales</taxon>
        <taxon>Caryophanaceae</taxon>
        <taxon>Paenisporosarcina</taxon>
    </lineage>
</organism>
<reference evidence="3" key="1">
    <citation type="submission" date="2018-09" db="EMBL/GenBank/DDBJ databases">
        <authorList>
            <person name="Zhu H."/>
        </authorList>
    </citation>
    <scope>NUCLEOTIDE SEQUENCE [LARGE SCALE GENOMIC DNA]</scope>
    <source>
        <strain evidence="3">K2R23-3</strain>
    </source>
</reference>
<accession>A0A385YT58</accession>
<feature type="region of interest" description="Disordered" evidence="1">
    <location>
        <begin position="89"/>
        <end position="108"/>
    </location>
</feature>
<dbReference type="OrthoDB" id="2618307at2"/>
<keyword evidence="3" id="KW-1185">Reference proteome</keyword>
<proteinExistence type="predicted"/>
<dbReference type="EMBL" id="CP032418">
    <property type="protein sequence ID" value="AYC30009.1"/>
    <property type="molecule type" value="Genomic_DNA"/>
</dbReference>
<gene>
    <name evidence="2" type="ORF">D3873_09045</name>
</gene>
<protein>
    <submittedName>
        <fullName evidence="2">Uncharacterized protein</fullName>
    </submittedName>
</protein>
<dbReference type="AlphaFoldDB" id="A0A385YT58"/>
<dbReference type="KEGG" id="paek:D3873_09045"/>
<name>A0A385YT58_9BACL</name>
<evidence type="ECO:0000256" key="1">
    <source>
        <dbReference type="SAM" id="MobiDB-lite"/>
    </source>
</evidence>
<sequence>MKFNHEEQEIGYEDAVPLIQKGMNYDKLRNDCNNLKQIHDFPLLKKWRRSWNGHSQFLDYAKQSREQAKLDELIQQTFQKNMLAKSWKVKNSERATTGKATSARGTKT</sequence>
<dbReference type="Proteomes" id="UP000265725">
    <property type="component" value="Chromosome"/>
</dbReference>
<evidence type="ECO:0000313" key="2">
    <source>
        <dbReference type="EMBL" id="AYC30009.1"/>
    </source>
</evidence>
<evidence type="ECO:0000313" key="3">
    <source>
        <dbReference type="Proteomes" id="UP000265725"/>
    </source>
</evidence>